<accession>A0A554VEB7</accession>
<protein>
    <submittedName>
        <fullName evidence="2">Alpha/beta hydrolase</fullName>
    </submittedName>
</protein>
<gene>
    <name evidence="2" type="ORF">FOF46_23280</name>
</gene>
<dbReference type="Proteomes" id="UP000318833">
    <property type="component" value="Unassembled WGS sequence"/>
</dbReference>
<keyword evidence="3" id="KW-1185">Reference proteome</keyword>
<reference evidence="2 3" key="1">
    <citation type="submission" date="2019-07" db="EMBL/GenBank/DDBJ databases">
        <title>The draft genome sequence of Aquimarina algiphila M91.</title>
        <authorList>
            <person name="Meng X."/>
        </authorList>
    </citation>
    <scope>NUCLEOTIDE SEQUENCE [LARGE SCALE GENOMIC DNA]</scope>
    <source>
        <strain evidence="2 3">M91</strain>
    </source>
</reference>
<evidence type="ECO:0000313" key="3">
    <source>
        <dbReference type="Proteomes" id="UP000318833"/>
    </source>
</evidence>
<organism evidence="2 3">
    <name type="scientific">Aquimarina algiphila</name>
    <dbReference type="NCBI Taxonomy" id="2047982"/>
    <lineage>
        <taxon>Bacteria</taxon>
        <taxon>Pseudomonadati</taxon>
        <taxon>Bacteroidota</taxon>
        <taxon>Flavobacteriia</taxon>
        <taxon>Flavobacteriales</taxon>
        <taxon>Flavobacteriaceae</taxon>
        <taxon>Aquimarina</taxon>
    </lineage>
</organism>
<evidence type="ECO:0000313" key="2">
    <source>
        <dbReference type="EMBL" id="TSE05335.1"/>
    </source>
</evidence>
<dbReference type="InterPro" id="IPR000073">
    <property type="entry name" value="AB_hydrolase_1"/>
</dbReference>
<proteinExistence type="predicted"/>
<feature type="domain" description="AB hydrolase-1" evidence="1">
    <location>
        <begin position="21"/>
        <end position="136"/>
    </location>
</feature>
<dbReference type="OrthoDB" id="135231at2"/>
<name>A0A554VEB7_9FLAO</name>
<dbReference type="GO" id="GO:0016787">
    <property type="term" value="F:hydrolase activity"/>
    <property type="evidence" value="ECO:0007669"/>
    <property type="project" value="UniProtKB-KW"/>
</dbReference>
<dbReference type="AlphaFoldDB" id="A0A554VEB7"/>
<dbReference type="EMBL" id="VLNR01000063">
    <property type="protein sequence ID" value="TSE05335.1"/>
    <property type="molecule type" value="Genomic_DNA"/>
</dbReference>
<dbReference type="PANTHER" id="PTHR43689:SF8">
    <property type="entry name" value="ALPHA_BETA-HYDROLASES SUPERFAMILY PROTEIN"/>
    <property type="match status" value="1"/>
</dbReference>
<evidence type="ECO:0000259" key="1">
    <source>
        <dbReference type="Pfam" id="PF00561"/>
    </source>
</evidence>
<dbReference type="InterPro" id="IPR029058">
    <property type="entry name" value="AB_hydrolase_fold"/>
</dbReference>
<comment type="caution">
    <text evidence="2">The sequence shown here is derived from an EMBL/GenBank/DDBJ whole genome shotgun (WGS) entry which is preliminary data.</text>
</comment>
<dbReference type="Gene3D" id="3.40.50.1820">
    <property type="entry name" value="alpha/beta hydrolase"/>
    <property type="match status" value="1"/>
</dbReference>
<dbReference type="Pfam" id="PF00561">
    <property type="entry name" value="Abhydrolase_1"/>
    <property type="match status" value="1"/>
</dbReference>
<keyword evidence="2" id="KW-0378">Hydrolase</keyword>
<dbReference type="PANTHER" id="PTHR43689">
    <property type="entry name" value="HYDROLASE"/>
    <property type="match status" value="1"/>
</dbReference>
<sequence length="254" mass="28808">MIDNHRLRLSTTIDLIDKRKPTFIFLHDSLGCNELWRDFPQKLASETGYNAISYDRQGYGQSEPFATLERDHNYLKKEAQTLGKIIKHLSLKNVILFGHSDGGSIALLAAALFPESIIGIITEGAHVFVEQETINGIKAAVEAYKNTNLREKLIKYHGDKTDDVFRVWTKTWLSKSYQSWNIEEYLPHIICPSLIIQGKKDEYGTIDQVNAIVNTTKGNSTSLLIPEVGHTPHRENPEVVIGETIKFIRKIVFS</sequence>
<dbReference type="SUPFAM" id="SSF53474">
    <property type="entry name" value="alpha/beta-Hydrolases"/>
    <property type="match status" value="1"/>
</dbReference>